<dbReference type="PROSITE" id="PS50030">
    <property type="entry name" value="UBA"/>
    <property type="match status" value="1"/>
</dbReference>
<dbReference type="Gene3D" id="1.10.8.10">
    <property type="entry name" value="DNA helicase RuvA subunit, C-terminal domain"/>
    <property type="match status" value="1"/>
</dbReference>
<dbReference type="PROSITE" id="PS51140">
    <property type="entry name" value="CUE"/>
    <property type="match status" value="1"/>
</dbReference>
<dbReference type="EMBL" id="GG692400">
    <property type="protein sequence ID" value="EER31668.1"/>
    <property type="molecule type" value="Genomic_DNA"/>
</dbReference>
<evidence type="ECO:0000313" key="6">
    <source>
        <dbReference type="Proteomes" id="UP000002037"/>
    </source>
</evidence>
<feature type="region of interest" description="Disordered" evidence="2">
    <location>
        <begin position="105"/>
        <end position="131"/>
    </location>
</feature>
<keyword evidence="6" id="KW-1185">Reference proteome</keyword>
<accession>C5MEF8</accession>
<evidence type="ECO:0000256" key="1">
    <source>
        <dbReference type="ARBA" id="ARBA00022786"/>
    </source>
</evidence>
<dbReference type="HOGENOM" id="CLU_463884_0_0_1"/>
<dbReference type="AlphaFoldDB" id="C5MEF8"/>
<dbReference type="InterPro" id="IPR003892">
    <property type="entry name" value="CUE"/>
</dbReference>
<dbReference type="OrthoDB" id="4489171at2759"/>
<dbReference type="SUPFAM" id="SSF46934">
    <property type="entry name" value="UBA-like"/>
    <property type="match status" value="1"/>
</dbReference>
<evidence type="ECO:0000313" key="5">
    <source>
        <dbReference type="EMBL" id="EER31668.1"/>
    </source>
</evidence>
<evidence type="ECO:0008006" key="7">
    <source>
        <dbReference type="Google" id="ProtNLM"/>
    </source>
</evidence>
<dbReference type="Pfam" id="PF00627">
    <property type="entry name" value="UBA"/>
    <property type="match status" value="1"/>
</dbReference>
<dbReference type="STRING" id="294747.C5MEF8"/>
<dbReference type="VEuPathDB" id="FungiDB:CTRG_04451"/>
<gene>
    <name evidence="5" type="ORF">CTRG_04451</name>
</gene>
<feature type="domain" description="CUE" evidence="4">
    <location>
        <begin position="1"/>
        <end position="41"/>
    </location>
</feature>
<dbReference type="InterPro" id="IPR055335">
    <property type="entry name" value="Ucp6/RUP1"/>
</dbReference>
<feature type="region of interest" description="Disordered" evidence="2">
    <location>
        <begin position="38"/>
        <end position="60"/>
    </location>
</feature>
<evidence type="ECO:0000259" key="3">
    <source>
        <dbReference type="PROSITE" id="PS50030"/>
    </source>
</evidence>
<evidence type="ECO:0000256" key="2">
    <source>
        <dbReference type="SAM" id="MobiDB-lite"/>
    </source>
</evidence>
<feature type="compositionally biased region" description="Acidic residues" evidence="2">
    <location>
        <begin position="612"/>
        <end position="628"/>
    </location>
</feature>
<dbReference type="KEGG" id="ctp:CTRG_04451"/>
<protein>
    <recommendedName>
        <fullName evidence="7">UBA domain-containing protein</fullName>
    </recommendedName>
</protein>
<dbReference type="GO" id="GO:0016579">
    <property type="term" value="P:protein deubiquitination"/>
    <property type="evidence" value="ECO:0007669"/>
    <property type="project" value="TreeGrafter"/>
</dbReference>
<dbReference type="PANTHER" id="PTHR39597">
    <property type="entry name" value="UBA DOMAIN-CONTAINING PROTEIN RUP1"/>
    <property type="match status" value="1"/>
</dbReference>
<reference evidence="5 6" key="1">
    <citation type="journal article" date="2009" name="Nature">
        <title>Evolution of pathogenicity and sexual reproduction in eight Candida genomes.</title>
        <authorList>
            <person name="Butler G."/>
            <person name="Rasmussen M.D."/>
            <person name="Lin M.F."/>
            <person name="Santos M.A."/>
            <person name="Sakthikumar S."/>
            <person name="Munro C.A."/>
            <person name="Rheinbay E."/>
            <person name="Grabherr M."/>
            <person name="Forche A."/>
            <person name="Reedy J.L."/>
            <person name="Agrafioti I."/>
            <person name="Arnaud M.B."/>
            <person name="Bates S."/>
            <person name="Brown A.J."/>
            <person name="Brunke S."/>
            <person name="Costanzo M.C."/>
            <person name="Fitzpatrick D.A."/>
            <person name="de Groot P.W."/>
            <person name="Harris D."/>
            <person name="Hoyer L.L."/>
            <person name="Hube B."/>
            <person name="Klis F.M."/>
            <person name="Kodira C."/>
            <person name="Lennard N."/>
            <person name="Logue M.E."/>
            <person name="Martin R."/>
            <person name="Neiman A.M."/>
            <person name="Nikolaou E."/>
            <person name="Quail M.A."/>
            <person name="Quinn J."/>
            <person name="Santos M.C."/>
            <person name="Schmitzberger F.F."/>
            <person name="Sherlock G."/>
            <person name="Shah P."/>
            <person name="Silverstein K.A."/>
            <person name="Skrzypek M.S."/>
            <person name="Soll D."/>
            <person name="Staggs R."/>
            <person name="Stansfield I."/>
            <person name="Stumpf M.P."/>
            <person name="Sudbery P.E."/>
            <person name="Srikantha T."/>
            <person name="Zeng Q."/>
            <person name="Berman J."/>
            <person name="Berriman M."/>
            <person name="Heitman J."/>
            <person name="Gow N.A."/>
            <person name="Lorenz M.C."/>
            <person name="Birren B.W."/>
            <person name="Kellis M."/>
            <person name="Cuomo C.A."/>
        </authorList>
    </citation>
    <scope>NUCLEOTIDE SEQUENCE [LARGE SCALE GENOMIC DNA]</scope>
    <source>
        <strain evidence="6">ATCC MYA-3404 / T1</strain>
    </source>
</reference>
<dbReference type="GeneID" id="8298684"/>
<dbReference type="SMART" id="SM00165">
    <property type="entry name" value="UBA"/>
    <property type="match status" value="1"/>
</dbReference>
<dbReference type="GO" id="GO:0043130">
    <property type="term" value="F:ubiquitin binding"/>
    <property type="evidence" value="ECO:0007669"/>
    <property type="project" value="InterPro"/>
</dbReference>
<dbReference type="Proteomes" id="UP000002037">
    <property type="component" value="Unassembled WGS sequence"/>
</dbReference>
<dbReference type="CDD" id="cd14270">
    <property type="entry name" value="UBA"/>
    <property type="match status" value="1"/>
</dbReference>
<dbReference type="InterPro" id="IPR015940">
    <property type="entry name" value="UBA"/>
</dbReference>
<name>C5MEF8_CANTT</name>
<organism evidence="5 6">
    <name type="scientific">Candida tropicalis (strain ATCC MYA-3404 / T1)</name>
    <name type="common">Yeast</name>
    <dbReference type="NCBI Taxonomy" id="294747"/>
    <lineage>
        <taxon>Eukaryota</taxon>
        <taxon>Fungi</taxon>
        <taxon>Dikarya</taxon>
        <taxon>Ascomycota</taxon>
        <taxon>Saccharomycotina</taxon>
        <taxon>Pichiomycetes</taxon>
        <taxon>Debaryomycetaceae</taxon>
        <taxon>Candida/Lodderomyces clade</taxon>
        <taxon>Candida</taxon>
    </lineage>
</organism>
<feature type="compositionally biased region" description="Pro residues" evidence="2">
    <location>
        <begin position="44"/>
        <end position="54"/>
    </location>
</feature>
<dbReference type="InterPro" id="IPR009060">
    <property type="entry name" value="UBA-like_sf"/>
</dbReference>
<dbReference type="RefSeq" id="XP_002550153.1">
    <property type="nucleotide sequence ID" value="XM_002550107.1"/>
</dbReference>
<evidence type="ECO:0000259" key="4">
    <source>
        <dbReference type="PROSITE" id="PS51140"/>
    </source>
</evidence>
<feature type="compositionally biased region" description="Acidic residues" evidence="2">
    <location>
        <begin position="635"/>
        <end position="644"/>
    </location>
</feature>
<dbReference type="eggNOG" id="ENOG502S0Z0">
    <property type="taxonomic scope" value="Eukaryota"/>
</dbReference>
<dbReference type="GO" id="GO:0005829">
    <property type="term" value="C:cytosol"/>
    <property type="evidence" value="ECO:0007669"/>
    <property type="project" value="TreeGrafter"/>
</dbReference>
<dbReference type="GO" id="GO:0005634">
    <property type="term" value="C:nucleus"/>
    <property type="evidence" value="ECO:0007669"/>
    <property type="project" value="TreeGrafter"/>
</dbReference>
<feature type="domain" description="UBA" evidence="3">
    <location>
        <begin position="1"/>
        <end position="40"/>
    </location>
</feature>
<proteinExistence type="predicted"/>
<feature type="region of interest" description="Disordered" evidence="2">
    <location>
        <begin position="604"/>
        <end position="644"/>
    </location>
</feature>
<sequence length="644" mass="74125">MTNEKIKQLKEMGFSEEQATEALKASNNDLELAIAHLFGEPISQPGPAPPPPPTQHLENKENAQLVPYADTVQVNNPNDIPDFTSMNDNSSSTAEWGDFQQEYLPGSYDQSEANSKTKHIEREDDYDNDNDYDVEYDNYSASNRDLDSRNSEPFESIYNIPLSFPREPGVSPVVIPVTTNTFQSCLLSLLISLSQITKLKQVYLSKDLNYGFDENWFNPNTALDIEIPEEHKDDPMLYRFVVEVQRILGFLTAASKRAFISGENLMKALPKEFTNEDDEWEDLIKNFYSYLVQGANKILDQELNSFFITEVECNDDEKTELATLQMDFEMRGSSLEEGFNTMFWSSDLNPLFTKIGSLLTIQVFGDDESYQTQQFEIPEYFYPGIFSKEYYSLIKKMDHKKLNIHKERSGITGKLMEFSSFEGKKIKKILQNSIDYFATTDEKETHDDLQKLTDKIKSESVILNERLRKLGQDYVKMDTTKHENILEMIKSEGMKLPEKYYLAGVVLSDSAYIYRARDLTTSDDEDWFLVMIDSVYNNASNYRSEAMSFEAVQAFVLEETKLNNKQLILFYSAEHSFEGTFKLPEKLAEFFDKDNHLLAKQIEDAKSNAIDEDKDEEEESEQDMEIDPEPQSVELEGEDIISTD</sequence>
<dbReference type="PANTHER" id="PTHR39597:SF1">
    <property type="entry name" value="UBA DOMAIN-CONTAINING PROTEIN RUP1"/>
    <property type="match status" value="1"/>
</dbReference>
<keyword evidence="1" id="KW-0833">Ubl conjugation pathway</keyword>